<gene>
    <name evidence="3" type="ORF">Pla163_36940</name>
</gene>
<dbReference type="SUPFAM" id="SSF53807">
    <property type="entry name" value="Helical backbone' metal receptor"/>
    <property type="match status" value="1"/>
</dbReference>
<dbReference type="OrthoDB" id="1632039at2"/>
<dbReference type="RefSeq" id="WP_145191980.1">
    <property type="nucleotide sequence ID" value="NZ_CP036290.1"/>
</dbReference>
<keyword evidence="4" id="KW-1185">Reference proteome</keyword>
<accession>A0A518D4Z1</accession>
<keyword evidence="1" id="KW-0175">Coiled coil</keyword>
<dbReference type="PROSITE" id="PS50983">
    <property type="entry name" value="FE_B12_PBP"/>
    <property type="match status" value="1"/>
</dbReference>
<evidence type="ECO:0000313" key="4">
    <source>
        <dbReference type="Proteomes" id="UP000319342"/>
    </source>
</evidence>
<organism evidence="3 4">
    <name type="scientific">Rohdeia mirabilis</name>
    <dbReference type="NCBI Taxonomy" id="2528008"/>
    <lineage>
        <taxon>Bacteria</taxon>
        <taxon>Pseudomonadati</taxon>
        <taxon>Planctomycetota</taxon>
        <taxon>Planctomycetia</taxon>
        <taxon>Planctomycetia incertae sedis</taxon>
        <taxon>Rohdeia</taxon>
    </lineage>
</organism>
<feature type="domain" description="Fe/B12 periplasmic-binding" evidence="2">
    <location>
        <begin position="64"/>
        <end position="314"/>
    </location>
</feature>
<evidence type="ECO:0000256" key="1">
    <source>
        <dbReference type="SAM" id="Coils"/>
    </source>
</evidence>
<feature type="coiled-coil region" evidence="1">
    <location>
        <begin position="165"/>
        <end position="192"/>
    </location>
</feature>
<dbReference type="PANTHER" id="PTHR30535:SF34">
    <property type="entry name" value="MOLYBDATE-BINDING PROTEIN MOLA"/>
    <property type="match status" value="1"/>
</dbReference>
<sequence length="314" mass="33319">MKTDLLNGGLLVFALVLASWFATLPSAGVGPTAERSDVPTAPAIGATEVVDARGVAVPIARYERIVSINTVADALLLELVERERIAAVTDYMAKSHTDAWRFGGIAYVEDSQQIERILAFQPDLVLTNPYAPEPFVARLRESGLAVFDLGDMRGAATTLVQVRTLGALVDERERADRLAARIERELAALEAAVPADERVPGVYLAVFGDSVLGGTTGTNYADVLYYGGVRDLAAEAGFTAWPSYEPEQLVAMDPPLIVTSVGQAKAIRSHSILSGLSACGPNGRIVEIDETLLGDPGLGVIEAARRVLAAVHGR</sequence>
<dbReference type="Gene3D" id="3.40.50.1980">
    <property type="entry name" value="Nitrogenase molybdenum iron protein domain"/>
    <property type="match status" value="2"/>
</dbReference>
<name>A0A518D4Z1_9BACT</name>
<dbReference type="AlphaFoldDB" id="A0A518D4Z1"/>
<evidence type="ECO:0000313" key="3">
    <source>
        <dbReference type="EMBL" id="QDU86543.1"/>
    </source>
</evidence>
<dbReference type="EMBL" id="CP036290">
    <property type="protein sequence ID" value="QDU86543.1"/>
    <property type="molecule type" value="Genomic_DNA"/>
</dbReference>
<dbReference type="InterPro" id="IPR050902">
    <property type="entry name" value="ABC_Transporter_SBP"/>
</dbReference>
<dbReference type="PANTHER" id="PTHR30535">
    <property type="entry name" value="VITAMIN B12-BINDING PROTEIN"/>
    <property type="match status" value="1"/>
</dbReference>
<reference evidence="3 4" key="1">
    <citation type="submission" date="2019-02" db="EMBL/GenBank/DDBJ databases">
        <title>Deep-cultivation of Planctomycetes and their phenomic and genomic characterization uncovers novel biology.</title>
        <authorList>
            <person name="Wiegand S."/>
            <person name="Jogler M."/>
            <person name="Boedeker C."/>
            <person name="Pinto D."/>
            <person name="Vollmers J."/>
            <person name="Rivas-Marin E."/>
            <person name="Kohn T."/>
            <person name="Peeters S.H."/>
            <person name="Heuer A."/>
            <person name="Rast P."/>
            <person name="Oberbeckmann S."/>
            <person name="Bunk B."/>
            <person name="Jeske O."/>
            <person name="Meyerdierks A."/>
            <person name="Storesund J.E."/>
            <person name="Kallscheuer N."/>
            <person name="Luecker S."/>
            <person name="Lage O.M."/>
            <person name="Pohl T."/>
            <person name="Merkel B.J."/>
            <person name="Hornburger P."/>
            <person name="Mueller R.-W."/>
            <person name="Bruemmer F."/>
            <person name="Labrenz M."/>
            <person name="Spormann A.M."/>
            <person name="Op den Camp H."/>
            <person name="Overmann J."/>
            <person name="Amann R."/>
            <person name="Jetten M.S.M."/>
            <person name="Mascher T."/>
            <person name="Medema M.H."/>
            <person name="Devos D.P."/>
            <person name="Kaster A.-K."/>
            <person name="Ovreas L."/>
            <person name="Rohde M."/>
            <person name="Galperin M.Y."/>
            <person name="Jogler C."/>
        </authorList>
    </citation>
    <scope>NUCLEOTIDE SEQUENCE [LARGE SCALE GENOMIC DNA]</scope>
    <source>
        <strain evidence="3 4">Pla163</strain>
    </source>
</reference>
<evidence type="ECO:0000259" key="2">
    <source>
        <dbReference type="PROSITE" id="PS50983"/>
    </source>
</evidence>
<dbReference type="Pfam" id="PF01497">
    <property type="entry name" value="Peripla_BP_2"/>
    <property type="match status" value="1"/>
</dbReference>
<protein>
    <submittedName>
        <fullName evidence="3">Corrinoid ABC transporter substrate-binding protein</fullName>
    </submittedName>
</protein>
<dbReference type="Proteomes" id="UP000319342">
    <property type="component" value="Chromosome"/>
</dbReference>
<proteinExistence type="predicted"/>
<dbReference type="InterPro" id="IPR002491">
    <property type="entry name" value="ABC_transptr_periplasmic_BD"/>
</dbReference>
<dbReference type="GO" id="GO:0071281">
    <property type="term" value="P:cellular response to iron ion"/>
    <property type="evidence" value="ECO:0007669"/>
    <property type="project" value="TreeGrafter"/>
</dbReference>